<sequence length="84" mass="9327">MFSSVDQSDVIVKVQDPTLAFIEPHQVLLCPALQPVQVTLDGGTALWSLSQFSQFGIISELAEDTLCPLVQVIGKYVEQNWTEY</sequence>
<name>A0A2I0TAB5_LIMLA</name>
<protein>
    <submittedName>
        <fullName evidence="1">Glycoprotein xg</fullName>
    </submittedName>
</protein>
<evidence type="ECO:0000313" key="2">
    <source>
        <dbReference type="Proteomes" id="UP000233556"/>
    </source>
</evidence>
<dbReference type="EMBL" id="KZ514062">
    <property type="protein sequence ID" value="PKU30741.1"/>
    <property type="molecule type" value="Genomic_DNA"/>
</dbReference>
<dbReference type="Proteomes" id="UP000233556">
    <property type="component" value="Unassembled WGS sequence"/>
</dbReference>
<organism evidence="1 2">
    <name type="scientific">Limosa lapponica baueri</name>
    <dbReference type="NCBI Taxonomy" id="1758121"/>
    <lineage>
        <taxon>Eukaryota</taxon>
        <taxon>Metazoa</taxon>
        <taxon>Chordata</taxon>
        <taxon>Craniata</taxon>
        <taxon>Vertebrata</taxon>
        <taxon>Euteleostomi</taxon>
        <taxon>Archelosauria</taxon>
        <taxon>Archosauria</taxon>
        <taxon>Dinosauria</taxon>
        <taxon>Saurischia</taxon>
        <taxon>Theropoda</taxon>
        <taxon>Coelurosauria</taxon>
        <taxon>Aves</taxon>
        <taxon>Neognathae</taxon>
        <taxon>Neoaves</taxon>
        <taxon>Charadriiformes</taxon>
        <taxon>Scolopacidae</taxon>
        <taxon>Limosa</taxon>
    </lineage>
</organism>
<gene>
    <name evidence="1" type="ORF">llap_18955</name>
</gene>
<proteinExistence type="predicted"/>
<reference evidence="2" key="1">
    <citation type="submission" date="2017-11" db="EMBL/GenBank/DDBJ databases">
        <authorList>
            <person name="Lima N.C."/>
            <person name="Parody-Merino A.M."/>
            <person name="Battley P.F."/>
            <person name="Fidler A.E."/>
            <person name="Prosdocimi F."/>
        </authorList>
    </citation>
    <scope>NUCLEOTIDE SEQUENCE [LARGE SCALE GENOMIC DNA]</scope>
</reference>
<accession>A0A2I0TAB5</accession>
<dbReference type="AlphaFoldDB" id="A0A2I0TAB5"/>
<reference evidence="2" key="2">
    <citation type="submission" date="2017-12" db="EMBL/GenBank/DDBJ databases">
        <title>Genome sequence of the Bar-tailed Godwit (Limosa lapponica baueri).</title>
        <authorList>
            <person name="Lima N.C.B."/>
            <person name="Parody-Merino A.M."/>
            <person name="Battley P.F."/>
            <person name="Fidler A.E."/>
            <person name="Prosdocimi F."/>
        </authorList>
    </citation>
    <scope>NUCLEOTIDE SEQUENCE [LARGE SCALE GENOMIC DNA]</scope>
</reference>
<dbReference type="OrthoDB" id="10557312at2759"/>
<keyword evidence="2" id="KW-1185">Reference proteome</keyword>
<evidence type="ECO:0000313" key="1">
    <source>
        <dbReference type="EMBL" id="PKU30741.1"/>
    </source>
</evidence>